<organism evidence="2 3">
    <name type="scientific">Hungatella hominis</name>
    <dbReference type="NCBI Taxonomy" id="2763050"/>
    <lineage>
        <taxon>Bacteria</taxon>
        <taxon>Bacillati</taxon>
        <taxon>Bacillota</taxon>
        <taxon>Clostridia</taxon>
        <taxon>Lachnospirales</taxon>
        <taxon>Lachnospiraceae</taxon>
        <taxon>Hungatella</taxon>
    </lineage>
</organism>
<feature type="domain" description="N-acetyltransferase" evidence="1">
    <location>
        <begin position="13"/>
        <end position="159"/>
    </location>
</feature>
<dbReference type="PANTHER" id="PTHR43792">
    <property type="entry name" value="GNAT FAMILY, PUTATIVE (AFU_ORTHOLOGUE AFUA_3G00765)-RELATED-RELATED"/>
    <property type="match status" value="1"/>
</dbReference>
<dbReference type="SUPFAM" id="SSF55729">
    <property type="entry name" value="Acyl-CoA N-acyltransferases (Nat)"/>
    <property type="match status" value="1"/>
</dbReference>
<evidence type="ECO:0000313" key="3">
    <source>
        <dbReference type="Proteomes" id="UP000634672"/>
    </source>
</evidence>
<accession>A0ABR7H2F6</accession>
<dbReference type="RefSeq" id="WP_187019865.1">
    <property type="nucleotide sequence ID" value="NZ_JACOPB010000002.1"/>
</dbReference>
<dbReference type="EMBL" id="JACOPB010000002">
    <property type="protein sequence ID" value="MBC5707337.1"/>
    <property type="molecule type" value="Genomic_DNA"/>
</dbReference>
<gene>
    <name evidence="2" type="ORF">H8S75_05135</name>
</gene>
<dbReference type="InterPro" id="IPR051531">
    <property type="entry name" value="N-acetyltransferase"/>
</dbReference>
<proteinExistence type="predicted"/>
<reference evidence="2 3" key="1">
    <citation type="submission" date="2020-08" db="EMBL/GenBank/DDBJ databases">
        <title>Genome public.</title>
        <authorList>
            <person name="Liu C."/>
            <person name="Sun Q."/>
        </authorList>
    </citation>
    <scope>NUCLEOTIDE SEQUENCE [LARGE SCALE GENOMIC DNA]</scope>
    <source>
        <strain evidence="2 3">NSJ-66</strain>
    </source>
</reference>
<evidence type="ECO:0000313" key="2">
    <source>
        <dbReference type="EMBL" id="MBC5707337.1"/>
    </source>
</evidence>
<dbReference type="InterPro" id="IPR016181">
    <property type="entry name" value="Acyl_CoA_acyltransferase"/>
</dbReference>
<sequence>MESINVIVETERLILRRYVEGDAQDLYEYLSNPEVVKYEPYKPMDLDEVKSSLAWRISTDEMIAVELKSNHKMIGNVYLGKTEFDALEMGYVFNQDYWGKGYAKESCKALIEQAFSGGIHRIFAECDPQNQGSWKLLESLGFEREAYLKQNVYFWKDDDNKPLWKDTYIYARLNPYMERR</sequence>
<dbReference type="Proteomes" id="UP000634672">
    <property type="component" value="Unassembled WGS sequence"/>
</dbReference>
<evidence type="ECO:0000259" key="1">
    <source>
        <dbReference type="PROSITE" id="PS51186"/>
    </source>
</evidence>
<keyword evidence="3" id="KW-1185">Reference proteome</keyword>
<protein>
    <submittedName>
        <fullName evidence="2">GNAT family N-acetyltransferase</fullName>
    </submittedName>
</protein>
<dbReference type="Gene3D" id="3.40.630.30">
    <property type="match status" value="1"/>
</dbReference>
<dbReference type="PANTHER" id="PTHR43792:SF1">
    <property type="entry name" value="N-ACETYLTRANSFERASE DOMAIN-CONTAINING PROTEIN"/>
    <property type="match status" value="1"/>
</dbReference>
<dbReference type="PROSITE" id="PS51186">
    <property type="entry name" value="GNAT"/>
    <property type="match status" value="1"/>
</dbReference>
<name>A0ABR7H2F6_9FIRM</name>
<dbReference type="CDD" id="cd04301">
    <property type="entry name" value="NAT_SF"/>
    <property type="match status" value="1"/>
</dbReference>
<dbReference type="Pfam" id="PF13302">
    <property type="entry name" value="Acetyltransf_3"/>
    <property type="match status" value="1"/>
</dbReference>
<comment type="caution">
    <text evidence="2">The sequence shown here is derived from an EMBL/GenBank/DDBJ whole genome shotgun (WGS) entry which is preliminary data.</text>
</comment>
<dbReference type="InterPro" id="IPR000182">
    <property type="entry name" value="GNAT_dom"/>
</dbReference>